<feature type="region of interest" description="Disordered" evidence="1">
    <location>
        <begin position="1"/>
        <end position="51"/>
    </location>
</feature>
<evidence type="ECO:0000256" key="1">
    <source>
        <dbReference type="SAM" id="MobiDB-lite"/>
    </source>
</evidence>
<dbReference type="Gramene" id="OGLUM10G06300.1">
    <property type="protein sequence ID" value="OGLUM10G06300.1"/>
    <property type="gene ID" value="OGLUM10G06300"/>
</dbReference>
<keyword evidence="3" id="KW-1185">Reference proteome</keyword>
<dbReference type="AlphaFoldDB" id="A0A0E0B971"/>
<dbReference type="STRING" id="40148.A0A0E0B971"/>
<dbReference type="Proteomes" id="UP000026961">
    <property type="component" value="Chromosome 10"/>
</dbReference>
<name>A0A0E0B971_9ORYZ</name>
<evidence type="ECO:0000313" key="2">
    <source>
        <dbReference type="EnsemblPlants" id="OGLUM10G06300.1"/>
    </source>
</evidence>
<feature type="compositionally biased region" description="Basic and acidic residues" evidence="1">
    <location>
        <begin position="18"/>
        <end position="35"/>
    </location>
</feature>
<evidence type="ECO:0008006" key="4">
    <source>
        <dbReference type="Google" id="ProtNLM"/>
    </source>
</evidence>
<sequence>MQDYTAKLSDFGLAKEGPTGRRDPRHDTRHGDPRVRGAGVHPDGAPDGEERRVVLLELLTGRRGGREQNLVD</sequence>
<organism evidence="2">
    <name type="scientific">Oryza glumipatula</name>
    <dbReference type="NCBI Taxonomy" id="40148"/>
    <lineage>
        <taxon>Eukaryota</taxon>
        <taxon>Viridiplantae</taxon>
        <taxon>Streptophyta</taxon>
        <taxon>Embryophyta</taxon>
        <taxon>Tracheophyta</taxon>
        <taxon>Spermatophyta</taxon>
        <taxon>Magnoliopsida</taxon>
        <taxon>Liliopsida</taxon>
        <taxon>Poales</taxon>
        <taxon>Poaceae</taxon>
        <taxon>BOP clade</taxon>
        <taxon>Oryzoideae</taxon>
        <taxon>Oryzeae</taxon>
        <taxon>Oryzinae</taxon>
        <taxon>Oryza</taxon>
    </lineage>
</organism>
<dbReference type="HOGENOM" id="CLU_2726269_0_0_1"/>
<dbReference type="EnsemblPlants" id="OGLUM10G06300.1">
    <property type="protein sequence ID" value="OGLUM10G06300.1"/>
    <property type="gene ID" value="OGLUM10G06300"/>
</dbReference>
<reference evidence="2" key="2">
    <citation type="submission" date="2018-05" db="EMBL/GenBank/DDBJ databases">
        <title>OgluRS3 (Oryza glumaepatula Reference Sequence Version 3).</title>
        <authorList>
            <person name="Zhang J."/>
            <person name="Kudrna D."/>
            <person name="Lee S."/>
            <person name="Talag J."/>
            <person name="Welchert J."/>
            <person name="Wing R.A."/>
        </authorList>
    </citation>
    <scope>NUCLEOTIDE SEQUENCE [LARGE SCALE GENOMIC DNA]</scope>
</reference>
<proteinExistence type="predicted"/>
<reference evidence="2" key="1">
    <citation type="submission" date="2015-04" db="UniProtKB">
        <authorList>
            <consortium name="EnsemblPlants"/>
        </authorList>
    </citation>
    <scope>IDENTIFICATION</scope>
</reference>
<protein>
    <recommendedName>
        <fullName evidence="4">Protein kinase domain-containing protein</fullName>
    </recommendedName>
</protein>
<evidence type="ECO:0000313" key="3">
    <source>
        <dbReference type="Proteomes" id="UP000026961"/>
    </source>
</evidence>
<accession>A0A0E0B971</accession>